<keyword evidence="2" id="KW-1185">Reference proteome</keyword>
<evidence type="ECO:0000313" key="2">
    <source>
        <dbReference type="Proteomes" id="UP001162992"/>
    </source>
</evidence>
<accession>A0ACC2D498</accession>
<proteinExistence type="predicted"/>
<dbReference type="EMBL" id="CM055098">
    <property type="protein sequence ID" value="KAJ7548975.1"/>
    <property type="molecule type" value="Genomic_DNA"/>
</dbReference>
<sequence>MQKLGHDIDGLLASSPEVDYSDAVINVDGISVPVHRCVLAARNSFFRSVFSKRCSPLPEKSKEALSSKQEFDINQLVTSGRIGYKPFMIALSYFYGGLLKGVNEACSVSCMDPLCSHICCWPVIDTYLELLCAASVFEILELKTISQQHLLDVVEKAQIEDVLQIMVAALRHGATELKELCIQALASSNIEPLVFEKRFPREIYQQIAALRLKLGLIDSSDRDSLQDKQCKRIYKALDSDDIELMQLLLTESGLTIDSTYALHYAAGYCDSKTTSELMDLAVADINGRDRRGYTVLHVATMRRDPEIIGLVLQKGANPLDLTPDGLTALQISKKSTRNSELHGRMETREDYLRNRICVEILEQADKENPLSVFPIVGERELFMRLLYLENRVALARLLFPREAKVVLGLSHIDGTEEFTGFKRGAAKTEANANLNKESSMSFPSRLDLVYVPFCMDKKLLQRVGALQRAVEVGQRFFPRCTTILNKFMDDGSFEHACIQDRRVQGHKTKEIHMTHNIEIHDMFAESSIEDFVALDQQKSSQRDLIFSYGS</sequence>
<protein>
    <submittedName>
        <fullName evidence="1">Uncharacterized protein</fullName>
    </submittedName>
</protein>
<comment type="caution">
    <text evidence="1">The sequence shown here is derived from an EMBL/GenBank/DDBJ whole genome shotgun (WGS) entry which is preliminary data.</text>
</comment>
<reference evidence="2" key="1">
    <citation type="journal article" date="2024" name="Proc. Natl. Acad. Sci. U.S.A.">
        <title>Extraordinary preservation of gene collinearity over three hundred million years revealed in homosporous lycophytes.</title>
        <authorList>
            <person name="Li C."/>
            <person name="Wickell D."/>
            <person name="Kuo L.Y."/>
            <person name="Chen X."/>
            <person name="Nie B."/>
            <person name="Liao X."/>
            <person name="Peng D."/>
            <person name="Ji J."/>
            <person name="Jenkins J."/>
            <person name="Williams M."/>
            <person name="Shu S."/>
            <person name="Plott C."/>
            <person name="Barry K."/>
            <person name="Rajasekar S."/>
            <person name="Grimwood J."/>
            <person name="Han X."/>
            <person name="Sun S."/>
            <person name="Hou Z."/>
            <person name="He W."/>
            <person name="Dai G."/>
            <person name="Sun C."/>
            <person name="Schmutz J."/>
            <person name="Leebens-Mack J.H."/>
            <person name="Li F.W."/>
            <person name="Wang L."/>
        </authorList>
    </citation>
    <scope>NUCLEOTIDE SEQUENCE [LARGE SCALE GENOMIC DNA]</scope>
    <source>
        <strain evidence="2">cv. PW_Plant_1</strain>
    </source>
</reference>
<gene>
    <name evidence="1" type="ORF">O6H91_07G035400</name>
</gene>
<organism evidence="1 2">
    <name type="scientific">Diphasiastrum complanatum</name>
    <name type="common">Issler's clubmoss</name>
    <name type="synonym">Lycopodium complanatum</name>
    <dbReference type="NCBI Taxonomy" id="34168"/>
    <lineage>
        <taxon>Eukaryota</taxon>
        <taxon>Viridiplantae</taxon>
        <taxon>Streptophyta</taxon>
        <taxon>Embryophyta</taxon>
        <taxon>Tracheophyta</taxon>
        <taxon>Lycopodiopsida</taxon>
        <taxon>Lycopodiales</taxon>
        <taxon>Lycopodiaceae</taxon>
        <taxon>Lycopodioideae</taxon>
        <taxon>Diphasiastrum</taxon>
    </lineage>
</organism>
<name>A0ACC2D498_DIPCM</name>
<dbReference type="Proteomes" id="UP001162992">
    <property type="component" value="Chromosome 7"/>
</dbReference>
<evidence type="ECO:0000313" key="1">
    <source>
        <dbReference type="EMBL" id="KAJ7548975.1"/>
    </source>
</evidence>